<accession>A0A9P1D747</accession>
<name>A0A9P1D747_9DINO</name>
<dbReference type="AlphaFoldDB" id="A0A9P1D747"/>
<dbReference type="EMBL" id="CAMXCT010003380">
    <property type="protein sequence ID" value="CAI4004170.1"/>
    <property type="molecule type" value="Genomic_DNA"/>
</dbReference>
<reference evidence="2" key="1">
    <citation type="submission" date="2022-10" db="EMBL/GenBank/DDBJ databases">
        <authorList>
            <person name="Chen Y."/>
            <person name="Dougan E. K."/>
            <person name="Chan C."/>
            <person name="Rhodes N."/>
            <person name="Thang M."/>
        </authorList>
    </citation>
    <scope>NUCLEOTIDE SEQUENCE</scope>
</reference>
<feature type="compositionally biased region" description="Acidic residues" evidence="1">
    <location>
        <begin position="155"/>
        <end position="166"/>
    </location>
</feature>
<comment type="caution">
    <text evidence="2">The sequence shown here is derived from an EMBL/GenBank/DDBJ whole genome shotgun (WGS) entry which is preliminary data.</text>
</comment>
<feature type="compositionally biased region" description="Basic residues" evidence="1">
    <location>
        <begin position="128"/>
        <end position="145"/>
    </location>
</feature>
<gene>
    <name evidence="2" type="ORF">C1SCF055_LOCUS29983</name>
</gene>
<dbReference type="EMBL" id="CAMXCT030003380">
    <property type="protein sequence ID" value="CAL4791482.1"/>
    <property type="molecule type" value="Genomic_DNA"/>
</dbReference>
<dbReference type="EMBL" id="CAMXCT020003380">
    <property type="protein sequence ID" value="CAL1157545.1"/>
    <property type="molecule type" value="Genomic_DNA"/>
</dbReference>
<evidence type="ECO:0000313" key="3">
    <source>
        <dbReference type="EMBL" id="CAL4791482.1"/>
    </source>
</evidence>
<feature type="region of interest" description="Disordered" evidence="1">
    <location>
        <begin position="113"/>
        <end position="197"/>
    </location>
</feature>
<feature type="compositionally biased region" description="Basic residues" evidence="1">
    <location>
        <begin position="173"/>
        <end position="185"/>
    </location>
</feature>
<keyword evidence="4" id="KW-1185">Reference proteome</keyword>
<organism evidence="2">
    <name type="scientific">Cladocopium goreaui</name>
    <dbReference type="NCBI Taxonomy" id="2562237"/>
    <lineage>
        <taxon>Eukaryota</taxon>
        <taxon>Sar</taxon>
        <taxon>Alveolata</taxon>
        <taxon>Dinophyceae</taxon>
        <taxon>Suessiales</taxon>
        <taxon>Symbiodiniaceae</taxon>
        <taxon>Cladocopium</taxon>
    </lineage>
</organism>
<evidence type="ECO:0000256" key="1">
    <source>
        <dbReference type="SAM" id="MobiDB-lite"/>
    </source>
</evidence>
<protein>
    <submittedName>
        <fullName evidence="2">Uncharacterized protein</fullName>
    </submittedName>
</protein>
<dbReference type="Proteomes" id="UP001152797">
    <property type="component" value="Unassembled WGS sequence"/>
</dbReference>
<evidence type="ECO:0000313" key="2">
    <source>
        <dbReference type="EMBL" id="CAI4004170.1"/>
    </source>
</evidence>
<proteinExistence type="predicted"/>
<evidence type="ECO:0000313" key="4">
    <source>
        <dbReference type="Proteomes" id="UP001152797"/>
    </source>
</evidence>
<sequence>MVVVPGKDVGSRYAILAVVTTVWRNSKKPQVTNLPTSLGHVVAFRCLELQGCPGFLTKFQAHQRSKPWVLRPESVVAILDVQDEELKVDRMVCQLTESSMSVWTDLNSSVADWWPVPEDEPTQGSRGLYKRKRRQRTKKNSKKKKSGGDTKETEAEVPADDEEANGMEEKEKKSKGKSKKKKSSKDKKDKEQVKKASGVIVASKSLKKLKKVEKAKVVPFQPKNFKKIGDGPTLVVQTMNRLRKAELGRFKDPSFSLDGVCRLPGNHKFKEITWEEVVMNAHQFFVATYWKLSPKMFGRQVHQRFLRAQTQLQANQPERGAWLMLLTEICQFIKR</sequence>
<reference evidence="3 4" key="2">
    <citation type="submission" date="2024-05" db="EMBL/GenBank/DDBJ databases">
        <authorList>
            <person name="Chen Y."/>
            <person name="Shah S."/>
            <person name="Dougan E. K."/>
            <person name="Thang M."/>
            <person name="Chan C."/>
        </authorList>
    </citation>
    <scope>NUCLEOTIDE SEQUENCE [LARGE SCALE GENOMIC DNA]</scope>
</reference>